<keyword evidence="4 9" id="KW-0689">Ribosomal protein</keyword>
<dbReference type="PANTHER" id="PTHR10724">
    <property type="entry name" value="30S RIBOSOMAL PROTEIN S1"/>
    <property type="match status" value="1"/>
</dbReference>
<evidence type="ECO:0000256" key="7">
    <source>
        <dbReference type="ARBA" id="ARBA00035517"/>
    </source>
</evidence>
<protein>
    <recommendedName>
        <fullName evidence="6">Small ribosomal subunit protein bS1</fullName>
    </recommendedName>
    <alternativeName>
        <fullName evidence="7">30S ribosomal protein S1</fullName>
    </alternativeName>
</protein>
<name>A0A5J4L477_9ZZZZ</name>
<dbReference type="NCBIfam" id="NF004952">
    <property type="entry name" value="PRK06299.1-2"/>
    <property type="match status" value="1"/>
</dbReference>
<feature type="domain" description="S1 motif" evidence="8">
    <location>
        <begin position="462"/>
        <end position="525"/>
    </location>
</feature>
<proteinExistence type="inferred from homology"/>
<comment type="similarity">
    <text evidence="1">Belongs to the bacterial ribosomal protein bS1 family.</text>
</comment>
<sequence length="534" mass="60498">METQIKEETKELEKLYAETLHKIERGGITQGKIISVKNDVVVVDVGYKSEGVIPIAEFTEDELSGLKEGDNVEVFVERINDQEGVVILSRDRASRIRTWEMLTEAYSNNIRVNGTVVEKTKGGFFVDIKGIKTFLPFSQVDIKMVKDMDSYIGQNITVKILKMTPSKGYFNNQSSVIVSRRAVLEEDRHVKKQETLKFLKEGALLKGIVKNITDYGVFVDLGGIDGLLHISDISWRRVNHPSEFFSIGDEKEFIVLKYDEGTEKITLGYKQKMPDPWISAEEKYKPGMKIKGRVVNITDYGVFVEIEEGLEGLVHISELDWSPRPKHPSKYVSIGDEIEAVVISVNKEERKLSLTIRQLKPRPWDIVGQNYKVGQKIIGKVKTITDFGVFIRLPEGVDGLIHISDLSWTRHIKHPSEVLKKGQKVEAIILSLEPDKERMALGIKQLTPDPWQSEIPARFRLGDEYKGKVLRITDFGIFVELEGGVEGLVYSSEVNTSSEIKEGDEIWVRIIKMNTEERKIGLSMKNIKAATSSE</sequence>
<evidence type="ECO:0000259" key="8">
    <source>
        <dbReference type="PROSITE" id="PS50126"/>
    </source>
</evidence>
<gene>
    <name evidence="9" type="ORF">A45J_0792</name>
</gene>
<keyword evidence="2" id="KW-0677">Repeat</keyword>
<feature type="domain" description="S1 motif" evidence="8">
    <location>
        <begin position="202"/>
        <end position="270"/>
    </location>
</feature>
<organism evidence="9">
    <name type="scientific">hot springs metagenome</name>
    <dbReference type="NCBI Taxonomy" id="433727"/>
    <lineage>
        <taxon>unclassified sequences</taxon>
        <taxon>metagenomes</taxon>
        <taxon>ecological metagenomes</taxon>
    </lineage>
</organism>
<dbReference type="PANTHER" id="PTHR10724:SF7">
    <property type="entry name" value="SMALL RIBOSOMAL SUBUNIT PROTEIN BS1C"/>
    <property type="match status" value="1"/>
</dbReference>
<dbReference type="InterPro" id="IPR000110">
    <property type="entry name" value="Ribosomal_bS1"/>
</dbReference>
<keyword evidence="5" id="KW-0687">Ribonucleoprotein</keyword>
<dbReference type="PROSITE" id="PS50126">
    <property type="entry name" value="S1"/>
    <property type="match status" value="6"/>
</dbReference>
<dbReference type="SUPFAM" id="SSF50249">
    <property type="entry name" value="Nucleic acid-binding proteins"/>
    <property type="match status" value="6"/>
</dbReference>
<dbReference type="GO" id="GO:0003735">
    <property type="term" value="F:structural constituent of ribosome"/>
    <property type="evidence" value="ECO:0007669"/>
    <property type="project" value="InterPro"/>
</dbReference>
<dbReference type="Pfam" id="PF00575">
    <property type="entry name" value="S1"/>
    <property type="match status" value="6"/>
</dbReference>
<feature type="domain" description="S1 motif" evidence="8">
    <location>
        <begin position="287"/>
        <end position="357"/>
    </location>
</feature>
<feature type="domain" description="S1 motif" evidence="8">
    <location>
        <begin position="26"/>
        <end position="91"/>
    </location>
</feature>
<dbReference type="CDD" id="cd05687">
    <property type="entry name" value="S1_RPS1_repeat_ec1_hs1"/>
    <property type="match status" value="1"/>
</dbReference>
<evidence type="ECO:0000256" key="5">
    <source>
        <dbReference type="ARBA" id="ARBA00023274"/>
    </source>
</evidence>
<dbReference type="NCBIfam" id="TIGR00717">
    <property type="entry name" value="rpsA"/>
    <property type="match status" value="1"/>
</dbReference>
<dbReference type="GO" id="GO:0022627">
    <property type="term" value="C:cytosolic small ribosomal subunit"/>
    <property type="evidence" value="ECO:0007669"/>
    <property type="project" value="TreeGrafter"/>
</dbReference>
<feature type="domain" description="S1 motif" evidence="8">
    <location>
        <begin position="109"/>
        <end position="181"/>
    </location>
</feature>
<evidence type="ECO:0000256" key="2">
    <source>
        <dbReference type="ARBA" id="ARBA00022737"/>
    </source>
</evidence>
<dbReference type="CDD" id="cd05688">
    <property type="entry name" value="S1_RPS1_repeat_ec3"/>
    <property type="match status" value="1"/>
</dbReference>
<evidence type="ECO:0000256" key="1">
    <source>
        <dbReference type="ARBA" id="ARBA00006767"/>
    </source>
</evidence>
<comment type="caution">
    <text evidence="9">The sequence shown here is derived from an EMBL/GenBank/DDBJ whole genome shotgun (WGS) entry which is preliminary data.</text>
</comment>
<dbReference type="FunFam" id="2.40.50.140:FF:000011">
    <property type="entry name" value="30S ribosomal protein S1"/>
    <property type="match status" value="1"/>
</dbReference>
<evidence type="ECO:0000256" key="4">
    <source>
        <dbReference type="ARBA" id="ARBA00022980"/>
    </source>
</evidence>
<dbReference type="InterPro" id="IPR035104">
    <property type="entry name" value="Ribosomal_protein_S1-like"/>
</dbReference>
<dbReference type="FunFam" id="2.40.50.140:FF:000103">
    <property type="entry name" value="protein RRP5 homolog"/>
    <property type="match status" value="1"/>
</dbReference>
<dbReference type="GO" id="GO:0006412">
    <property type="term" value="P:translation"/>
    <property type="evidence" value="ECO:0007669"/>
    <property type="project" value="InterPro"/>
</dbReference>
<dbReference type="InterPro" id="IPR050437">
    <property type="entry name" value="Ribos_protein_bS1-like"/>
</dbReference>
<feature type="domain" description="S1 motif" evidence="8">
    <location>
        <begin position="374"/>
        <end position="444"/>
    </location>
</feature>
<evidence type="ECO:0000313" key="9">
    <source>
        <dbReference type="EMBL" id="GER93059.1"/>
    </source>
</evidence>
<dbReference type="InterPro" id="IPR003029">
    <property type="entry name" value="S1_domain"/>
</dbReference>
<dbReference type="Gene3D" id="2.40.50.140">
    <property type="entry name" value="Nucleic acid-binding proteins"/>
    <property type="match status" value="6"/>
</dbReference>
<dbReference type="CDD" id="cd04465">
    <property type="entry name" value="S1_RPS1_repeat_ec2_hs2"/>
    <property type="match status" value="1"/>
</dbReference>
<dbReference type="AlphaFoldDB" id="A0A5J4L477"/>
<accession>A0A5J4L477</accession>
<reference evidence="9" key="1">
    <citation type="submission" date="2019-10" db="EMBL/GenBank/DDBJ databases">
        <title>Metagenomic sequencing of thiosulfate-disproportionating enrichment culture.</title>
        <authorList>
            <person name="Umezawa K."/>
            <person name="Kojima H."/>
            <person name="Fukui M."/>
        </authorList>
    </citation>
    <scope>NUCLEOTIDE SEQUENCE</scope>
    <source>
        <strain evidence="9">45J</strain>
    </source>
</reference>
<dbReference type="GO" id="GO:0003729">
    <property type="term" value="F:mRNA binding"/>
    <property type="evidence" value="ECO:0007669"/>
    <property type="project" value="TreeGrafter"/>
</dbReference>
<dbReference type="PRINTS" id="PR00681">
    <property type="entry name" value="RIBOSOMALS1"/>
</dbReference>
<evidence type="ECO:0000256" key="3">
    <source>
        <dbReference type="ARBA" id="ARBA00022884"/>
    </source>
</evidence>
<keyword evidence="3" id="KW-0694">RNA-binding</keyword>
<evidence type="ECO:0000256" key="6">
    <source>
        <dbReference type="ARBA" id="ARBA00035293"/>
    </source>
</evidence>
<dbReference type="EMBL" id="BLAB01000001">
    <property type="protein sequence ID" value="GER93059.1"/>
    <property type="molecule type" value="Genomic_DNA"/>
</dbReference>
<dbReference type="SMART" id="SM00316">
    <property type="entry name" value="S1"/>
    <property type="match status" value="6"/>
</dbReference>
<dbReference type="InterPro" id="IPR012340">
    <property type="entry name" value="NA-bd_OB-fold"/>
</dbReference>